<sequence length="293" mass="33275">MNYYETLGINETASQIDIKKAYRSLSLKLHPDKQGGNADEFKKINEAYTVLSDAEKRREYDFSLRLPKQSTFNFQNPPANVGDVFNMMFNNEGFSNFIKVNLDKVAKNMNLKKPVPIVTTIELTFIQAYEGYNYPLRVERFLVANPDAPDEKTHETETVYITIPAGIDENEIIVVSNKGNIIGDNSGDIKCCIKIVNETLYTRQGMDLRFKKELSLKDALCGFSFQINHLDGKTYNINNNVGKIISPGMKQIIPKLGMKRGDSSSYGNLIIDFEIKFPETLTKEQKETILKTL</sequence>
<dbReference type="PRINTS" id="PR00625">
    <property type="entry name" value="JDOMAIN"/>
</dbReference>
<dbReference type="AlphaFoldDB" id="A0A6C0BT01"/>
<organism evidence="3">
    <name type="scientific">viral metagenome</name>
    <dbReference type="NCBI Taxonomy" id="1070528"/>
    <lineage>
        <taxon>unclassified sequences</taxon>
        <taxon>metagenomes</taxon>
        <taxon>organismal metagenomes</taxon>
    </lineage>
</organism>
<dbReference type="GO" id="GO:0051082">
    <property type="term" value="F:unfolded protein binding"/>
    <property type="evidence" value="ECO:0007669"/>
    <property type="project" value="InterPro"/>
</dbReference>
<dbReference type="Pfam" id="PF00226">
    <property type="entry name" value="DnaJ"/>
    <property type="match status" value="1"/>
</dbReference>
<evidence type="ECO:0000256" key="1">
    <source>
        <dbReference type="ARBA" id="ARBA00023186"/>
    </source>
</evidence>
<feature type="domain" description="J" evidence="2">
    <location>
        <begin position="2"/>
        <end position="64"/>
    </location>
</feature>
<dbReference type="EMBL" id="MN739253">
    <property type="protein sequence ID" value="QHS95565.1"/>
    <property type="molecule type" value="Genomic_DNA"/>
</dbReference>
<dbReference type="GO" id="GO:0006457">
    <property type="term" value="P:protein folding"/>
    <property type="evidence" value="ECO:0007669"/>
    <property type="project" value="InterPro"/>
</dbReference>
<dbReference type="PANTHER" id="PTHR24078:SF553">
    <property type="entry name" value="DNAJ HOMOLOG SUBFAMILY B MEMBER 5"/>
    <property type="match status" value="1"/>
</dbReference>
<reference evidence="3" key="1">
    <citation type="journal article" date="2020" name="Nature">
        <title>Giant virus diversity and host interactions through global metagenomics.</title>
        <authorList>
            <person name="Schulz F."/>
            <person name="Roux S."/>
            <person name="Paez-Espino D."/>
            <person name="Jungbluth S."/>
            <person name="Walsh D.A."/>
            <person name="Denef V.J."/>
            <person name="McMahon K.D."/>
            <person name="Konstantinidis K.T."/>
            <person name="Eloe-Fadrosh E.A."/>
            <person name="Kyrpides N.C."/>
            <person name="Woyke T."/>
        </authorList>
    </citation>
    <scope>NUCLEOTIDE SEQUENCE</scope>
    <source>
        <strain evidence="3">GVMAG-M-3300018868-6</strain>
    </source>
</reference>
<dbReference type="PANTHER" id="PTHR24078">
    <property type="entry name" value="DNAJ HOMOLOG SUBFAMILY C MEMBER"/>
    <property type="match status" value="1"/>
</dbReference>
<evidence type="ECO:0000259" key="2">
    <source>
        <dbReference type="PROSITE" id="PS50076"/>
    </source>
</evidence>
<dbReference type="CDD" id="cd06257">
    <property type="entry name" value="DnaJ"/>
    <property type="match status" value="1"/>
</dbReference>
<evidence type="ECO:0000313" key="3">
    <source>
        <dbReference type="EMBL" id="QHS95565.1"/>
    </source>
</evidence>
<dbReference type="SUPFAM" id="SSF46565">
    <property type="entry name" value="Chaperone J-domain"/>
    <property type="match status" value="1"/>
</dbReference>
<dbReference type="SUPFAM" id="SSF49493">
    <property type="entry name" value="HSP40/DnaJ peptide-binding domain"/>
    <property type="match status" value="2"/>
</dbReference>
<dbReference type="InterPro" id="IPR036869">
    <property type="entry name" value="J_dom_sf"/>
</dbReference>
<dbReference type="Gene3D" id="2.60.260.20">
    <property type="entry name" value="Urease metallochaperone UreE, N-terminal domain"/>
    <property type="match status" value="2"/>
</dbReference>
<protein>
    <recommendedName>
        <fullName evidence="2">J domain-containing protein</fullName>
    </recommendedName>
</protein>
<dbReference type="Pfam" id="PF01556">
    <property type="entry name" value="DnaJ_C"/>
    <property type="match status" value="1"/>
</dbReference>
<dbReference type="InterPro" id="IPR008971">
    <property type="entry name" value="HSP40/DnaJ_pept-bd"/>
</dbReference>
<dbReference type="FunFam" id="2.60.260.20:FF:000013">
    <property type="entry name" value="DnaJ subfamily B member 11"/>
    <property type="match status" value="1"/>
</dbReference>
<dbReference type="SMART" id="SM00271">
    <property type="entry name" value="DnaJ"/>
    <property type="match status" value="1"/>
</dbReference>
<dbReference type="GO" id="GO:0051087">
    <property type="term" value="F:protein-folding chaperone binding"/>
    <property type="evidence" value="ECO:0007669"/>
    <property type="project" value="TreeGrafter"/>
</dbReference>
<dbReference type="Gene3D" id="1.10.287.110">
    <property type="entry name" value="DnaJ domain"/>
    <property type="match status" value="1"/>
</dbReference>
<dbReference type="InterPro" id="IPR001623">
    <property type="entry name" value="DnaJ_domain"/>
</dbReference>
<dbReference type="CDD" id="cd10747">
    <property type="entry name" value="DnaJ_C"/>
    <property type="match status" value="1"/>
</dbReference>
<dbReference type="InterPro" id="IPR002939">
    <property type="entry name" value="DnaJ_C"/>
</dbReference>
<name>A0A6C0BT01_9ZZZZ</name>
<dbReference type="GO" id="GO:0005829">
    <property type="term" value="C:cytosol"/>
    <property type="evidence" value="ECO:0007669"/>
    <property type="project" value="TreeGrafter"/>
</dbReference>
<proteinExistence type="predicted"/>
<dbReference type="InterPro" id="IPR051339">
    <property type="entry name" value="DnaJ_subfamily_B"/>
</dbReference>
<accession>A0A6C0BT01</accession>
<keyword evidence="1" id="KW-0143">Chaperone</keyword>
<dbReference type="PROSITE" id="PS50076">
    <property type="entry name" value="DNAJ_2"/>
    <property type="match status" value="1"/>
</dbReference>